<sequence>MQAPLAAYLPPAAVRRIEVTDTVEPLELMRLLYDPWRDDRALRDTMAQPARARGLAFDQLRKNYPVRREFASLTICGHAGEARARELAALGFSVELA</sequence>
<name>A0ABW1ZT01_9GAMM</name>
<evidence type="ECO:0000313" key="2">
    <source>
        <dbReference type="EMBL" id="MFC6668871.1"/>
    </source>
</evidence>
<dbReference type="Pfam" id="PF11890">
    <property type="entry name" value="DUF3410"/>
    <property type="match status" value="1"/>
</dbReference>
<dbReference type="RefSeq" id="WP_379907429.1">
    <property type="nucleotide sequence ID" value="NZ_JBHSWE010000001.1"/>
</dbReference>
<gene>
    <name evidence="2" type="ORF">ACFQDL_01175</name>
</gene>
<keyword evidence="3" id="KW-1185">Reference proteome</keyword>
<evidence type="ECO:0000259" key="1">
    <source>
        <dbReference type="Pfam" id="PF11890"/>
    </source>
</evidence>
<dbReference type="InterPro" id="IPR038251">
    <property type="entry name" value="PdxB_dimer_sf"/>
</dbReference>
<evidence type="ECO:0000313" key="3">
    <source>
        <dbReference type="Proteomes" id="UP001596422"/>
    </source>
</evidence>
<feature type="domain" description="Erythronate-4-phosphate dehydrogenase dimerisation" evidence="1">
    <location>
        <begin position="8"/>
        <end position="91"/>
    </location>
</feature>
<protein>
    <submittedName>
        <fullName evidence="2">DUF3410 domain-containing protein</fullName>
    </submittedName>
</protein>
<proteinExistence type="predicted"/>
<organism evidence="2 3">
    <name type="scientific">Marinobacterium aestuariivivens</name>
    <dbReference type="NCBI Taxonomy" id="1698799"/>
    <lineage>
        <taxon>Bacteria</taxon>
        <taxon>Pseudomonadati</taxon>
        <taxon>Pseudomonadota</taxon>
        <taxon>Gammaproteobacteria</taxon>
        <taxon>Oceanospirillales</taxon>
        <taxon>Oceanospirillaceae</taxon>
        <taxon>Marinobacterium</taxon>
    </lineage>
</organism>
<comment type="caution">
    <text evidence="2">The sequence shown here is derived from an EMBL/GenBank/DDBJ whole genome shotgun (WGS) entry which is preliminary data.</text>
</comment>
<accession>A0ABW1ZT01</accession>
<dbReference type="Proteomes" id="UP001596422">
    <property type="component" value="Unassembled WGS sequence"/>
</dbReference>
<dbReference type="Gene3D" id="3.30.1370.170">
    <property type="match status" value="1"/>
</dbReference>
<dbReference type="EMBL" id="JBHSWE010000001">
    <property type="protein sequence ID" value="MFC6668871.1"/>
    <property type="molecule type" value="Genomic_DNA"/>
</dbReference>
<reference evidence="3" key="1">
    <citation type="journal article" date="2019" name="Int. J. Syst. Evol. Microbiol.">
        <title>The Global Catalogue of Microorganisms (GCM) 10K type strain sequencing project: providing services to taxonomists for standard genome sequencing and annotation.</title>
        <authorList>
            <consortium name="The Broad Institute Genomics Platform"/>
            <consortium name="The Broad Institute Genome Sequencing Center for Infectious Disease"/>
            <person name="Wu L."/>
            <person name="Ma J."/>
        </authorList>
    </citation>
    <scope>NUCLEOTIDE SEQUENCE [LARGE SCALE GENOMIC DNA]</scope>
    <source>
        <strain evidence="3">NBRC 111756</strain>
    </source>
</reference>
<dbReference type="InterPro" id="IPR024531">
    <property type="entry name" value="Erythronate-4-P_DHase_dimer"/>
</dbReference>